<evidence type="ECO:0000256" key="8">
    <source>
        <dbReference type="SAM" id="Phobius"/>
    </source>
</evidence>
<sequence>MIPDEREPLLPSQPHANGSPAHAHDFVIRARLEQHLSLFHEAIATLSTTPDHRSDEPSSSKGASLWSQPRTLYLAVTATALGAIGQGWAQTSMNGANLTFPAALGLDSSSSSGSSNSTHDSLVIGLINSAIYLSNGILGAWLATPLNHRLGRNAAVFCAAGVSLLSNLAAAAAPTWQVLLAARLVLGCALGVISTTLNIYTAECAPAGIRGGLGVSWQLSCAFGIFLGFVANVALYGVGPVSWRLQLAASGLPMIPLLPLILWVPQSPAWLVKNDEGRYDRAFNALRRLRRTDLEAARELFLAYQAQQQHNNKQLNPEAITRATTATTTAQTQTGTQAKRPASTAARLIELVTVPRIRHATLAAHTVMIGQQLCGINIISFYSTSIFTSASFTPLAALLASCVFGLLNFLFAFPAVWTMDSFGRRSLLLCTLPMMGLCMLFAGVSFSLPPGNAGGGGGHHVDGSVMASMTTTAAVSARFVLLASMVYLFCIAYSPGMGPVPAAYSAEVFPLSHRDIGMSSAVSATNVWAAALSASFPWLVGVAGEGKVFGLYAVLNVVAWVLVWAFVRETRRKTLEELDEVFEPSVGEFVRAETRRIVDAVKMMLGRARTR</sequence>
<dbReference type="PANTHER" id="PTHR48020">
    <property type="entry name" value="PROTON MYO-INOSITOL COTRANSPORTER"/>
    <property type="match status" value="1"/>
</dbReference>
<keyword evidence="6 8" id="KW-0472">Membrane</keyword>
<dbReference type="EMBL" id="JAGTJQ010000009">
    <property type="protein sequence ID" value="KAH7024500.1"/>
    <property type="molecule type" value="Genomic_DNA"/>
</dbReference>
<keyword evidence="5 8" id="KW-1133">Transmembrane helix</keyword>
<feature type="transmembrane region" description="Helical" evidence="8">
    <location>
        <begin position="243"/>
        <end position="264"/>
    </location>
</feature>
<dbReference type="GeneID" id="70184538"/>
<comment type="similarity">
    <text evidence="2">Belongs to the major facilitator superfamily. Sugar transporter (TC 2.A.1.1) family.</text>
</comment>
<feature type="transmembrane region" description="Helical" evidence="8">
    <location>
        <begin position="395"/>
        <end position="415"/>
    </location>
</feature>
<feature type="transmembrane region" description="Helical" evidence="8">
    <location>
        <begin position="154"/>
        <end position="174"/>
    </location>
</feature>
<evidence type="ECO:0000313" key="11">
    <source>
        <dbReference type="Proteomes" id="UP000756346"/>
    </source>
</evidence>
<comment type="subcellular location">
    <subcellularLocation>
        <location evidence="1">Membrane</location>
        <topology evidence="1">Multi-pass membrane protein</topology>
    </subcellularLocation>
</comment>
<keyword evidence="4 8" id="KW-0812">Transmembrane</keyword>
<dbReference type="PROSITE" id="PS00216">
    <property type="entry name" value="SUGAR_TRANSPORT_1"/>
    <property type="match status" value="1"/>
</dbReference>
<feature type="transmembrane region" description="Helical" evidence="8">
    <location>
        <begin position="549"/>
        <end position="567"/>
    </location>
</feature>
<protein>
    <submittedName>
        <fullName evidence="10">General substrate transporter</fullName>
    </submittedName>
</protein>
<evidence type="ECO:0000313" key="10">
    <source>
        <dbReference type="EMBL" id="KAH7024500.1"/>
    </source>
</evidence>
<dbReference type="Proteomes" id="UP000756346">
    <property type="component" value="Unassembled WGS sequence"/>
</dbReference>
<organism evidence="10 11">
    <name type="scientific">Microdochium trichocladiopsis</name>
    <dbReference type="NCBI Taxonomy" id="1682393"/>
    <lineage>
        <taxon>Eukaryota</taxon>
        <taxon>Fungi</taxon>
        <taxon>Dikarya</taxon>
        <taxon>Ascomycota</taxon>
        <taxon>Pezizomycotina</taxon>
        <taxon>Sordariomycetes</taxon>
        <taxon>Xylariomycetidae</taxon>
        <taxon>Xylariales</taxon>
        <taxon>Microdochiaceae</taxon>
        <taxon>Microdochium</taxon>
    </lineage>
</organism>
<evidence type="ECO:0000256" key="6">
    <source>
        <dbReference type="ARBA" id="ARBA00023136"/>
    </source>
</evidence>
<dbReference type="GO" id="GO:0015798">
    <property type="term" value="P:myo-inositol transport"/>
    <property type="evidence" value="ECO:0007669"/>
    <property type="project" value="UniProtKB-ARBA"/>
</dbReference>
<keyword evidence="11" id="KW-1185">Reference proteome</keyword>
<dbReference type="InterPro" id="IPR050814">
    <property type="entry name" value="Myo-inositol_Transporter"/>
</dbReference>
<dbReference type="PROSITE" id="PS50850">
    <property type="entry name" value="MFS"/>
    <property type="match status" value="1"/>
</dbReference>
<dbReference type="PANTHER" id="PTHR48020:SF4">
    <property type="entry name" value="SYMPORT, PUTATIVE (AFU_ORTHOLOGUE AFUA_3G11790)-RELATED"/>
    <property type="match status" value="1"/>
</dbReference>
<evidence type="ECO:0000256" key="7">
    <source>
        <dbReference type="SAM" id="MobiDB-lite"/>
    </source>
</evidence>
<feature type="transmembrane region" description="Helical" evidence="8">
    <location>
        <begin position="427"/>
        <end position="446"/>
    </location>
</feature>
<feature type="transmembrane region" description="Helical" evidence="8">
    <location>
        <begin position="71"/>
        <end position="89"/>
    </location>
</feature>
<dbReference type="RefSeq" id="XP_046008048.1">
    <property type="nucleotide sequence ID" value="XM_046154992.1"/>
</dbReference>
<dbReference type="AlphaFoldDB" id="A0A9P8XXP7"/>
<evidence type="ECO:0000256" key="3">
    <source>
        <dbReference type="ARBA" id="ARBA00022448"/>
    </source>
</evidence>
<dbReference type="SUPFAM" id="SSF103473">
    <property type="entry name" value="MFS general substrate transporter"/>
    <property type="match status" value="1"/>
</dbReference>
<dbReference type="PRINTS" id="PR00171">
    <property type="entry name" value="SUGRTRNSPORT"/>
</dbReference>
<gene>
    <name evidence="10" type="ORF">B0I36DRAFT_331527</name>
</gene>
<feature type="transmembrane region" description="Helical" evidence="8">
    <location>
        <begin position="212"/>
        <end position="237"/>
    </location>
</feature>
<dbReference type="InterPro" id="IPR005829">
    <property type="entry name" value="Sugar_transporter_CS"/>
</dbReference>
<reference evidence="10" key="1">
    <citation type="journal article" date="2021" name="Nat. Commun.">
        <title>Genetic determinants of endophytism in the Arabidopsis root mycobiome.</title>
        <authorList>
            <person name="Mesny F."/>
            <person name="Miyauchi S."/>
            <person name="Thiergart T."/>
            <person name="Pickel B."/>
            <person name="Atanasova L."/>
            <person name="Karlsson M."/>
            <person name="Huettel B."/>
            <person name="Barry K.W."/>
            <person name="Haridas S."/>
            <person name="Chen C."/>
            <person name="Bauer D."/>
            <person name="Andreopoulos W."/>
            <person name="Pangilinan J."/>
            <person name="LaButti K."/>
            <person name="Riley R."/>
            <person name="Lipzen A."/>
            <person name="Clum A."/>
            <person name="Drula E."/>
            <person name="Henrissat B."/>
            <person name="Kohler A."/>
            <person name="Grigoriev I.V."/>
            <person name="Martin F.M."/>
            <person name="Hacquard S."/>
        </authorList>
    </citation>
    <scope>NUCLEOTIDE SEQUENCE</scope>
    <source>
        <strain evidence="10">MPI-CAGE-CH-0230</strain>
    </source>
</reference>
<feature type="transmembrane region" description="Helical" evidence="8">
    <location>
        <begin position="466"/>
        <end position="489"/>
    </location>
</feature>
<evidence type="ECO:0000259" key="9">
    <source>
        <dbReference type="PROSITE" id="PS50850"/>
    </source>
</evidence>
<feature type="region of interest" description="Disordered" evidence="7">
    <location>
        <begin position="1"/>
        <end position="21"/>
    </location>
</feature>
<dbReference type="InterPro" id="IPR003663">
    <property type="entry name" value="Sugar/inositol_transpt"/>
</dbReference>
<evidence type="ECO:0000256" key="1">
    <source>
        <dbReference type="ARBA" id="ARBA00004141"/>
    </source>
</evidence>
<feature type="transmembrane region" description="Helical" evidence="8">
    <location>
        <begin position="180"/>
        <end position="200"/>
    </location>
</feature>
<dbReference type="OrthoDB" id="5290825at2759"/>
<feature type="transmembrane region" description="Helical" evidence="8">
    <location>
        <begin position="122"/>
        <end position="142"/>
    </location>
</feature>
<name>A0A9P8XXP7_9PEZI</name>
<evidence type="ECO:0000256" key="2">
    <source>
        <dbReference type="ARBA" id="ARBA00010992"/>
    </source>
</evidence>
<dbReference type="Pfam" id="PF00083">
    <property type="entry name" value="Sugar_tr"/>
    <property type="match status" value="1"/>
</dbReference>
<dbReference type="InterPro" id="IPR020846">
    <property type="entry name" value="MFS_dom"/>
</dbReference>
<keyword evidence="3" id="KW-0813">Transport</keyword>
<feature type="domain" description="Major facilitator superfamily (MFS) profile" evidence="9">
    <location>
        <begin position="75"/>
        <end position="571"/>
    </location>
</feature>
<evidence type="ECO:0000256" key="5">
    <source>
        <dbReference type="ARBA" id="ARBA00022989"/>
    </source>
</evidence>
<comment type="caution">
    <text evidence="10">The sequence shown here is derived from an EMBL/GenBank/DDBJ whole genome shotgun (WGS) entry which is preliminary data.</text>
</comment>
<dbReference type="GO" id="GO:0016020">
    <property type="term" value="C:membrane"/>
    <property type="evidence" value="ECO:0007669"/>
    <property type="project" value="UniProtKB-SubCell"/>
</dbReference>
<dbReference type="InterPro" id="IPR036259">
    <property type="entry name" value="MFS_trans_sf"/>
</dbReference>
<accession>A0A9P8XXP7</accession>
<dbReference type="GO" id="GO:0015791">
    <property type="term" value="P:polyol transmembrane transport"/>
    <property type="evidence" value="ECO:0007669"/>
    <property type="project" value="UniProtKB-ARBA"/>
</dbReference>
<dbReference type="InterPro" id="IPR005828">
    <property type="entry name" value="MFS_sugar_transport-like"/>
</dbReference>
<proteinExistence type="inferred from homology"/>
<feature type="transmembrane region" description="Helical" evidence="8">
    <location>
        <begin position="521"/>
        <end position="543"/>
    </location>
</feature>
<evidence type="ECO:0000256" key="4">
    <source>
        <dbReference type="ARBA" id="ARBA00022692"/>
    </source>
</evidence>
<dbReference type="Gene3D" id="1.20.1250.20">
    <property type="entry name" value="MFS general substrate transporter like domains"/>
    <property type="match status" value="1"/>
</dbReference>
<dbReference type="GO" id="GO:0022857">
    <property type="term" value="F:transmembrane transporter activity"/>
    <property type="evidence" value="ECO:0007669"/>
    <property type="project" value="InterPro"/>
</dbReference>